<sequence length="214" mass="22971">MDALYNTTEIDQQDWTSFDYSHSKFCGPKIVGGYDIAVSQCGPATICGLFTKNDHYGSSGNDCPQGLMCYADIQCGNGPGESAISTSLFDEFIYDEINSTVGISGKPIVSEVKNIMTMTNRGSYCGSSYQEALGNCSPNTHCSTDNDCISGFCFPDISCTYSGDDIADVKKDDEKGESVIVSSMLEDAANFASRNEVRLHLIGLVIVGLVATFI</sequence>
<name>A0ABD3NG66_9STRA</name>
<dbReference type="Proteomes" id="UP001530400">
    <property type="component" value="Unassembled WGS sequence"/>
</dbReference>
<protein>
    <submittedName>
        <fullName evidence="1">Uncharacterized protein</fullName>
    </submittedName>
</protein>
<comment type="caution">
    <text evidence="1">The sequence shown here is derived from an EMBL/GenBank/DDBJ whole genome shotgun (WGS) entry which is preliminary data.</text>
</comment>
<evidence type="ECO:0000313" key="1">
    <source>
        <dbReference type="EMBL" id="KAL3773541.1"/>
    </source>
</evidence>
<dbReference type="EMBL" id="JALLPJ020001229">
    <property type="protein sequence ID" value="KAL3773541.1"/>
    <property type="molecule type" value="Genomic_DNA"/>
</dbReference>
<dbReference type="AlphaFoldDB" id="A0ABD3NG66"/>
<proteinExistence type="predicted"/>
<gene>
    <name evidence="1" type="ORF">ACHAWO_012417</name>
</gene>
<organism evidence="1 2">
    <name type="scientific">Cyclotella atomus</name>
    <dbReference type="NCBI Taxonomy" id="382360"/>
    <lineage>
        <taxon>Eukaryota</taxon>
        <taxon>Sar</taxon>
        <taxon>Stramenopiles</taxon>
        <taxon>Ochrophyta</taxon>
        <taxon>Bacillariophyta</taxon>
        <taxon>Coscinodiscophyceae</taxon>
        <taxon>Thalassiosirophycidae</taxon>
        <taxon>Stephanodiscales</taxon>
        <taxon>Stephanodiscaceae</taxon>
        <taxon>Cyclotella</taxon>
    </lineage>
</organism>
<evidence type="ECO:0000313" key="2">
    <source>
        <dbReference type="Proteomes" id="UP001530400"/>
    </source>
</evidence>
<accession>A0ABD3NG66</accession>
<keyword evidence="2" id="KW-1185">Reference proteome</keyword>
<reference evidence="1 2" key="1">
    <citation type="submission" date="2024-10" db="EMBL/GenBank/DDBJ databases">
        <title>Updated reference genomes for cyclostephanoid diatoms.</title>
        <authorList>
            <person name="Roberts W.R."/>
            <person name="Alverson A.J."/>
        </authorList>
    </citation>
    <scope>NUCLEOTIDE SEQUENCE [LARGE SCALE GENOMIC DNA]</scope>
    <source>
        <strain evidence="1 2">AJA010-31</strain>
    </source>
</reference>